<comment type="caution">
    <text evidence="3">The sequence shown here is derived from an EMBL/GenBank/DDBJ whole genome shotgun (WGS) entry which is preliminary data.</text>
</comment>
<proteinExistence type="inferred from homology"/>
<dbReference type="Pfam" id="PF08327">
    <property type="entry name" value="AHSA1"/>
    <property type="match status" value="1"/>
</dbReference>
<protein>
    <submittedName>
        <fullName evidence="3">Uncharacterized protein YndB with AHSA1/START domain</fullName>
    </submittedName>
</protein>
<comment type="similarity">
    <text evidence="1">Belongs to the AHA1 family.</text>
</comment>
<dbReference type="SUPFAM" id="SSF55961">
    <property type="entry name" value="Bet v1-like"/>
    <property type="match status" value="1"/>
</dbReference>
<reference evidence="3 4" key="1">
    <citation type="submission" date="2018-07" db="EMBL/GenBank/DDBJ databases">
        <title>Genomic Encyclopedia of Type Strains, Phase IV (KMG-IV): sequencing the most valuable type-strain genomes for metagenomic binning, comparative biology and taxonomic classification.</title>
        <authorList>
            <person name="Goeker M."/>
        </authorList>
    </citation>
    <scope>NUCLEOTIDE SEQUENCE [LARGE SCALE GENOMIC DNA]</scope>
    <source>
        <strain evidence="3 4">DSM 25281</strain>
    </source>
</reference>
<dbReference type="InterPro" id="IPR013538">
    <property type="entry name" value="ASHA1/2-like_C"/>
</dbReference>
<dbReference type="OrthoDB" id="2355173at2"/>
<accession>A0A370GPZ2</accession>
<gene>
    <name evidence="3" type="ORF">DFR59_10276</name>
</gene>
<evidence type="ECO:0000313" key="3">
    <source>
        <dbReference type="EMBL" id="RDI45449.1"/>
    </source>
</evidence>
<evidence type="ECO:0000259" key="2">
    <source>
        <dbReference type="Pfam" id="PF08327"/>
    </source>
</evidence>
<evidence type="ECO:0000256" key="1">
    <source>
        <dbReference type="ARBA" id="ARBA00006817"/>
    </source>
</evidence>
<dbReference type="Gene3D" id="3.30.530.20">
    <property type="match status" value="1"/>
</dbReference>
<keyword evidence="4" id="KW-1185">Reference proteome</keyword>
<name>A0A370GPZ2_9BACI</name>
<dbReference type="RefSeq" id="WP_114744314.1">
    <property type="nucleotide sequence ID" value="NZ_QQAY01000002.1"/>
</dbReference>
<feature type="domain" description="Activator of Hsp90 ATPase homologue 1/2-like C-terminal" evidence="2">
    <location>
        <begin position="19"/>
        <end position="130"/>
    </location>
</feature>
<dbReference type="InterPro" id="IPR023393">
    <property type="entry name" value="START-like_dom_sf"/>
</dbReference>
<organism evidence="3 4">
    <name type="scientific">Falsibacillus pallidus</name>
    <dbReference type="NCBI Taxonomy" id="493781"/>
    <lineage>
        <taxon>Bacteria</taxon>
        <taxon>Bacillati</taxon>
        <taxon>Bacillota</taxon>
        <taxon>Bacilli</taxon>
        <taxon>Bacillales</taxon>
        <taxon>Bacillaceae</taxon>
        <taxon>Falsibacillus</taxon>
    </lineage>
</organism>
<evidence type="ECO:0000313" key="4">
    <source>
        <dbReference type="Proteomes" id="UP000255326"/>
    </source>
</evidence>
<sequence>MEKEQERIEQEVRFTEVFNAPIEKVWKAVSTAEGIAVWFMPNDFEPVEGHDFHLNAAQFGMSPCKVTKIDPPHFLSFNWGKDWFVEFYLKEMEGKTEFTLVHGGWDEDKVTEFGAPHRAVQENMAKGWAFSILPKLRSHIEG</sequence>
<dbReference type="CDD" id="cd07814">
    <property type="entry name" value="SRPBCC_CalC_Aha1-like"/>
    <property type="match status" value="1"/>
</dbReference>
<dbReference type="AlphaFoldDB" id="A0A370GPZ2"/>
<dbReference type="Proteomes" id="UP000255326">
    <property type="component" value="Unassembled WGS sequence"/>
</dbReference>
<dbReference type="EMBL" id="QQAY01000002">
    <property type="protein sequence ID" value="RDI45449.1"/>
    <property type="molecule type" value="Genomic_DNA"/>
</dbReference>